<evidence type="ECO:0000256" key="1">
    <source>
        <dbReference type="SAM" id="Coils"/>
    </source>
</evidence>
<accession>A0A6J5LW56</accession>
<gene>
    <name evidence="2" type="ORF">UFOVP335_20</name>
</gene>
<organism evidence="2">
    <name type="scientific">uncultured Caudovirales phage</name>
    <dbReference type="NCBI Taxonomy" id="2100421"/>
    <lineage>
        <taxon>Viruses</taxon>
        <taxon>Duplodnaviria</taxon>
        <taxon>Heunggongvirae</taxon>
        <taxon>Uroviricota</taxon>
        <taxon>Caudoviricetes</taxon>
        <taxon>Peduoviridae</taxon>
        <taxon>Maltschvirus</taxon>
        <taxon>Maltschvirus maltsch</taxon>
    </lineage>
</organism>
<keyword evidence="1" id="KW-0175">Coiled coil</keyword>
<dbReference type="EMBL" id="LR796348">
    <property type="protein sequence ID" value="CAB4138715.1"/>
    <property type="molecule type" value="Genomic_DNA"/>
</dbReference>
<sequence length="53" mass="6367">MDQGTMKDYLEDLVQQVNALEVQFRTLNAVIVQLQEERDNYRALWVAEKQRNR</sequence>
<proteinExistence type="predicted"/>
<protein>
    <submittedName>
        <fullName evidence="2">Uncharacterized protein</fullName>
    </submittedName>
</protein>
<feature type="coiled-coil region" evidence="1">
    <location>
        <begin position="10"/>
        <end position="44"/>
    </location>
</feature>
<reference evidence="2" key="1">
    <citation type="submission" date="2020-04" db="EMBL/GenBank/DDBJ databases">
        <authorList>
            <person name="Chiriac C."/>
            <person name="Salcher M."/>
            <person name="Ghai R."/>
            <person name="Kavagutti S V."/>
        </authorList>
    </citation>
    <scope>NUCLEOTIDE SEQUENCE</scope>
</reference>
<name>A0A6J5LW56_9CAUD</name>
<evidence type="ECO:0000313" key="2">
    <source>
        <dbReference type="EMBL" id="CAB4138715.1"/>
    </source>
</evidence>